<proteinExistence type="inferred from homology"/>
<reference evidence="3 4" key="1">
    <citation type="submission" date="2014-04" db="EMBL/GenBank/DDBJ databases">
        <title>Aquimarina sp. 22II-S11-z7 Genome Sequencing.</title>
        <authorList>
            <person name="Lai Q."/>
        </authorList>
    </citation>
    <scope>NUCLEOTIDE SEQUENCE [LARGE SCALE GENOMIC DNA]</scope>
    <source>
        <strain evidence="3 4">22II-S11-z7</strain>
    </source>
</reference>
<evidence type="ECO:0000313" key="4">
    <source>
        <dbReference type="Proteomes" id="UP000023541"/>
    </source>
</evidence>
<dbReference type="SUPFAM" id="SSF56281">
    <property type="entry name" value="Metallo-hydrolase/oxidoreductase"/>
    <property type="match status" value="1"/>
</dbReference>
<evidence type="ECO:0000259" key="2">
    <source>
        <dbReference type="SMART" id="SM00849"/>
    </source>
</evidence>
<comment type="caution">
    <text evidence="3">The sequence shown here is derived from an EMBL/GenBank/DDBJ whole genome shotgun (WGS) entry which is preliminary data.</text>
</comment>
<dbReference type="Proteomes" id="UP000023541">
    <property type="component" value="Unassembled WGS sequence"/>
</dbReference>
<name>A0A023BUX6_9FLAO</name>
<sequence>MNIQLIHLFDIKQLMLIFLCVFFTSCSDQKTKKKGEIAVRHETKLEQESNFTQQKITDNLYVVKSNNYNTNVGVFIGNKEIILIDPMTGSNNHHALLEKIKELSNQPIKYVINTHHHEDHTGANSFFAELGATIISQENIKYTSAKYGVTFKDKYTLDLENERIELYHITSHTFDDVLIYFTKNNTIFMGDTYMTNFFPHFYYGGGSNHHIDSIDKVLSLGDKNTVIVAGHGKLSSNKAELNTYRKNSIQWIERIKELSLAGKTPDEITQDEKIKQLALAFCGNNTVHTQTIEKTISVDYNSSTPLPENAKNYEGMYQYKNGEVDELIFRDKKLMLRRKGAYIFELSTLSDTKFHIKGQVPYRYVSFSNDGKELTYFNGKESQIAKKNNK</sequence>
<dbReference type="SMART" id="SM00849">
    <property type="entry name" value="Lactamase_B"/>
    <property type="match status" value="1"/>
</dbReference>
<dbReference type="PANTHER" id="PTHR42951:SF4">
    <property type="entry name" value="ACYL-COENZYME A THIOESTERASE MBLAC2"/>
    <property type="match status" value="1"/>
</dbReference>
<dbReference type="PANTHER" id="PTHR42951">
    <property type="entry name" value="METALLO-BETA-LACTAMASE DOMAIN-CONTAINING"/>
    <property type="match status" value="1"/>
</dbReference>
<accession>A0A023BUX6</accession>
<protein>
    <recommendedName>
        <fullName evidence="2">Metallo-beta-lactamase domain-containing protein</fullName>
    </recommendedName>
</protein>
<gene>
    <name evidence="3" type="ORF">ATO12_17760</name>
</gene>
<dbReference type="InterPro" id="IPR036866">
    <property type="entry name" value="RibonucZ/Hydroxyglut_hydro"/>
</dbReference>
<evidence type="ECO:0000256" key="1">
    <source>
        <dbReference type="ARBA" id="ARBA00005250"/>
    </source>
</evidence>
<keyword evidence="4" id="KW-1185">Reference proteome</keyword>
<dbReference type="Pfam" id="PF00753">
    <property type="entry name" value="Lactamase_B"/>
    <property type="match status" value="1"/>
</dbReference>
<dbReference type="AlphaFoldDB" id="A0A023BUX6"/>
<dbReference type="OrthoDB" id="9769598at2"/>
<dbReference type="Gene3D" id="3.60.15.10">
    <property type="entry name" value="Ribonuclease Z/Hydroxyacylglutathione hydrolase-like"/>
    <property type="match status" value="1"/>
</dbReference>
<dbReference type="GO" id="GO:0017001">
    <property type="term" value="P:antibiotic catabolic process"/>
    <property type="evidence" value="ECO:0007669"/>
    <property type="project" value="UniProtKB-ARBA"/>
</dbReference>
<dbReference type="RefSeq" id="WP_034242566.1">
    <property type="nucleotide sequence ID" value="NZ_AQRA01000005.1"/>
</dbReference>
<dbReference type="InterPro" id="IPR050855">
    <property type="entry name" value="NDM-1-like"/>
</dbReference>
<dbReference type="InterPro" id="IPR001279">
    <property type="entry name" value="Metallo-B-lactamas"/>
</dbReference>
<organism evidence="3 4">
    <name type="scientific">Aquimarina atlantica</name>
    <dbReference type="NCBI Taxonomy" id="1317122"/>
    <lineage>
        <taxon>Bacteria</taxon>
        <taxon>Pseudomonadati</taxon>
        <taxon>Bacteroidota</taxon>
        <taxon>Flavobacteriia</taxon>
        <taxon>Flavobacteriales</taxon>
        <taxon>Flavobacteriaceae</taxon>
        <taxon>Aquimarina</taxon>
    </lineage>
</organism>
<dbReference type="CDD" id="cd16282">
    <property type="entry name" value="metallo-hydrolase-like_MBL-fold"/>
    <property type="match status" value="1"/>
</dbReference>
<comment type="similarity">
    <text evidence="1">Belongs to the metallo-beta-lactamase superfamily. Class-B beta-lactamase family.</text>
</comment>
<dbReference type="STRING" id="1317122.ATO12_17760"/>
<dbReference type="EMBL" id="AQRA01000005">
    <property type="protein sequence ID" value="EZH73780.1"/>
    <property type="molecule type" value="Genomic_DNA"/>
</dbReference>
<evidence type="ECO:0000313" key="3">
    <source>
        <dbReference type="EMBL" id="EZH73780.1"/>
    </source>
</evidence>
<dbReference type="eggNOG" id="COG0491">
    <property type="taxonomic scope" value="Bacteria"/>
</dbReference>
<feature type="domain" description="Metallo-beta-lactamase" evidence="2">
    <location>
        <begin position="69"/>
        <end position="231"/>
    </location>
</feature>